<keyword evidence="4 11" id="KW-0347">Helicase</keyword>
<dbReference type="EMBL" id="CP002394">
    <property type="protein sequence ID" value="ADU31291.1"/>
    <property type="molecule type" value="Genomic_DNA"/>
</dbReference>
<dbReference type="InterPro" id="IPR000212">
    <property type="entry name" value="DNA_helicase_UvrD/REP"/>
</dbReference>
<proteinExistence type="inferred from homology"/>
<dbReference type="InterPro" id="IPR014017">
    <property type="entry name" value="DNA_helicase_UvrD-like_C"/>
</dbReference>
<dbReference type="Gene3D" id="1.10.10.160">
    <property type="match status" value="1"/>
</dbReference>
<dbReference type="RefSeq" id="WP_013489622.1">
    <property type="nucleotide sequence ID" value="NC_014829.1"/>
</dbReference>
<dbReference type="InterPro" id="IPR027417">
    <property type="entry name" value="P-loop_NTPase"/>
</dbReference>
<evidence type="ECO:0000256" key="8">
    <source>
        <dbReference type="ARBA" id="ARBA00034617"/>
    </source>
</evidence>
<dbReference type="EC" id="5.6.2.4" evidence="9"/>
<keyword evidence="3 11" id="KW-0378">Hydrolase</keyword>
<keyword evidence="6" id="KW-0238">DNA-binding</keyword>
<keyword evidence="14" id="KW-1185">Reference proteome</keyword>
<dbReference type="InterPro" id="IPR013986">
    <property type="entry name" value="DExx_box_DNA_helicase_dom_sf"/>
</dbReference>
<dbReference type="Pfam" id="PF00580">
    <property type="entry name" value="UvrD-helicase"/>
    <property type="match status" value="1"/>
</dbReference>
<dbReference type="SUPFAM" id="SSF52540">
    <property type="entry name" value="P-loop containing nucleoside triphosphate hydrolases"/>
    <property type="match status" value="1"/>
</dbReference>
<comment type="catalytic activity">
    <reaction evidence="8">
        <text>Couples ATP hydrolysis with the unwinding of duplex DNA by translocating in the 3'-5' direction.</text>
        <dbReference type="EC" id="5.6.2.4"/>
    </reaction>
</comment>
<comment type="similarity">
    <text evidence="1">Belongs to the helicase family. UvrD subfamily.</text>
</comment>
<gene>
    <name evidence="13" type="ordered locus">Bcell_3043</name>
</gene>
<evidence type="ECO:0000256" key="11">
    <source>
        <dbReference type="PROSITE-ProRule" id="PRU00560"/>
    </source>
</evidence>
<evidence type="ECO:0000313" key="14">
    <source>
        <dbReference type="Proteomes" id="UP000001401"/>
    </source>
</evidence>
<sequence length="599" mass="69869">MIPYEKKLEQIKKDESQYAAYNSNVSTVVKAGPGSGKTTVLTLKIMKLLYEKIKPPRGLACITYNKEAVKEFTNRLYDLGYKKRQNVFLGTVHAFCIAEVISPYIHLYEYDVPLPLTIISEKDRKQIYDNIVSELDYDPKKIRIEDMDKERTLSIDGISSVALEPFEVALRIAKEYEIRLRSKGMVDFIEIVKMATLLIQNHYYVRKCLEAKFPWILIDEYQDLGKPLHEMVLALFHKTNIKIFAVGDPDQSIYSFNGAIPDYLNELYRHPNILPIELFTNYRSHQDIIDASLVGLNQEGRKYISGKDFKSEAEFHFVTCEEELDDQYNDVVNSIIPECIEKGIPLEEICILVQGGKEIKAIGNLLAKTNIPFYVSKFDFKRSDVVMWLESCAAWVINNENESFSKLFDFWVSLYNRHIKVLTLTQLMQERKKVYKMLAESRTFTNNLEEWLNFVIEELKLNSVLESSKVYPDELDNLTLLFREIKDQNQSNYDLEKFANLGKAVNQVTVSTRHSSKGLEFEVVIMLGMEDGTFPYYLNVNDPKKLSEDRRVFFVCVSRAKRICYLLRSKKYTRMTWNGQRTFYPKPSIFWKELYQSVK</sequence>
<dbReference type="AlphaFoldDB" id="E6TYV6"/>
<keyword evidence="2 11" id="KW-0547">Nucleotide-binding</keyword>
<keyword evidence="5 11" id="KW-0067">ATP-binding</keyword>
<dbReference type="OrthoDB" id="9765670at2"/>
<organism evidence="13 14">
    <name type="scientific">Evansella cellulosilytica (strain ATCC 21833 / DSM 2522 / FERM P-1141 / JCM 9156 / N-4)</name>
    <name type="common">Bacillus cellulosilyticus</name>
    <dbReference type="NCBI Taxonomy" id="649639"/>
    <lineage>
        <taxon>Bacteria</taxon>
        <taxon>Bacillati</taxon>
        <taxon>Bacillota</taxon>
        <taxon>Bacilli</taxon>
        <taxon>Bacillales</taxon>
        <taxon>Bacillaceae</taxon>
        <taxon>Evansella</taxon>
    </lineage>
</organism>
<evidence type="ECO:0000256" key="7">
    <source>
        <dbReference type="ARBA" id="ARBA00023235"/>
    </source>
</evidence>
<dbReference type="STRING" id="649639.Bcell_3043"/>
<evidence type="ECO:0000259" key="12">
    <source>
        <dbReference type="PROSITE" id="PS51198"/>
    </source>
</evidence>
<dbReference type="eggNOG" id="COG0210">
    <property type="taxonomic scope" value="Bacteria"/>
</dbReference>
<dbReference type="GO" id="GO:0000725">
    <property type="term" value="P:recombinational repair"/>
    <property type="evidence" value="ECO:0007669"/>
    <property type="project" value="TreeGrafter"/>
</dbReference>
<dbReference type="Pfam" id="PF13361">
    <property type="entry name" value="UvrD_C"/>
    <property type="match status" value="2"/>
</dbReference>
<keyword evidence="7" id="KW-0413">Isomerase</keyword>
<evidence type="ECO:0000256" key="10">
    <source>
        <dbReference type="ARBA" id="ARBA00048988"/>
    </source>
</evidence>
<evidence type="ECO:0000256" key="4">
    <source>
        <dbReference type="ARBA" id="ARBA00022806"/>
    </source>
</evidence>
<dbReference type="GO" id="GO:0005524">
    <property type="term" value="F:ATP binding"/>
    <property type="evidence" value="ECO:0007669"/>
    <property type="project" value="UniProtKB-UniRule"/>
</dbReference>
<name>E6TYV6_EVAC2</name>
<evidence type="ECO:0000256" key="5">
    <source>
        <dbReference type="ARBA" id="ARBA00022840"/>
    </source>
</evidence>
<comment type="catalytic activity">
    <reaction evidence="10">
        <text>ATP + H2O = ADP + phosphate + H(+)</text>
        <dbReference type="Rhea" id="RHEA:13065"/>
        <dbReference type="ChEBI" id="CHEBI:15377"/>
        <dbReference type="ChEBI" id="CHEBI:15378"/>
        <dbReference type="ChEBI" id="CHEBI:30616"/>
        <dbReference type="ChEBI" id="CHEBI:43474"/>
        <dbReference type="ChEBI" id="CHEBI:456216"/>
        <dbReference type="EC" id="5.6.2.4"/>
    </reaction>
</comment>
<dbReference type="Gene3D" id="3.40.50.300">
    <property type="entry name" value="P-loop containing nucleotide triphosphate hydrolases"/>
    <property type="match status" value="2"/>
</dbReference>
<dbReference type="GO" id="GO:0003677">
    <property type="term" value="F:DNA binding"/>
    <property type="evidence" value="ECO:0007669"/>
    <property type="project" value="UniProtKB-KW"/>
</dbReference>
<dbReference type="GO" id="GO:0043138">
    <property type="term" value="F:3'-5' DNA helicase activity"/>
    <property type="evidence" value="ECO:0007669"/>
    <property type="project" value="UniProtKB-EC"/>
</dbReference>
<accession>E6TYV6</accession>
<evidence type="ECO:0000256" key="2">
    <source>
        <dbReference type="ARBA" id="ARBA00022741"/>
    </source>
</evidence>
<feature type="binding site" evidence="11">
    <location>
        <begin position="31"/>
        <end position="38"/>
    </location>
    <ligand>
        <name>ATP</name>
        <dbReference type="ChEBI" id="CHEBI:30616"/>
    </ligand>
</feature>
<dbReference type="CDD" id="cd17932">
    <property type="entry name" value="DEXQc_UvrD"/>
    <property type="match status" value="1"/>
</dbReference>
<evidence type="ECO:0000256" key="1">
    <source>
        <dbReference type="ARBA" id="ARBA00009922"/>
    </source>
</evidence>
<dbReference type="KEGG" id="bco:Bcell_3043"/>
<dbReference type="PANTHER" id="PTHR11070:SF2">
    <property type="entry name" value="ATP-DEPENDENT DNA HELICASE SRS2"/>
    <property type="match status" value="1"/>
</dbReference>
<dbReference type="GO" id="GO:0016887">
    <property type="term" value="F:ATP hydrolysis activity"/>
    <property type="evidence" value="ECO:0007669"/>
    <property type="project" value="RHEA"/>
</dbReference>
<dbReference type="HOGENOM" id="CLU_004585_5_10_9"/>
<dbReference type="PROSITE" id="PS51198">
    <property type="entry name" value="UVRD_HELICASE_ATP_BIND"/>
    <property type="match status" value="1"/>
</dbReference>
<evidence type="ECO:0000256" key="9">
    <source>
        <dbReference type="ARBA" id="ARBA00034808"/>
    </source>
</evidence>
<feature type="domain" description="UvrD-like helicase ATP-binding" evidence="12">
    <location>
        <begin position="10"/>
        <end position="285"/>
    </location>
</feature>
<dbReference type="PANTHER" id="PTHR11070">
    <property type="entry name" value="UVRD / RECB / PCRA DNA HELICASE FAMILY MEMBER"/>
    <property type="match status" value="1"/>
</dbReference>
<dbReference type="InterPro" id="IPR014016">
    <property type="entry name" value="UvrD-like_ATP-bd"/>
</dbReference>
<dbReference type="Gene3D" id="1.10.486.10">
    <property type="entry name" value="PCRA, domain 4"/>
    <property type="match status" value="1"/>
</dbReference>
<reference evidence="13 14" key="1">
    <citation type="submission" date="2010-12" db="EMBL/GenBank/DDBJ databases">
        <title>Complete sequence of Bacillus cellulosilyticus DSM 2522.</title>
        <authorList>
            <consortium name="US DOE Joint Genome Institute"/>
            <person name="Lucas S."/>
            <person name="Copeland A."/>
            <person name="Lapidus A."/>
            <person name="Cheng J.-F."/>
            <person name="Bruce D."/>
            <person name="Goodwin L."/>
            <person name="Pitluck S."/>
            <person name="Chertkov O."/>
            <person name="Detter J.C."/>
            <person name="Han C."/>
            <person name="Tapia R."/>
            <person name="Land M."/>
            <person name="Hauser L."/>
            <person name="Jeffries C."/>
            <person name="Kyrpides N."/>
            <person name="Ivanova N."/>
            <person name="Mikhailova N."/>
            <person name="Brumm P."/>
            <person name="Mead D."/>
            <person name="Woyke T."/>
        </authorList>
    </citation>
    <scope>NUCLEOTIDE SEQUENCE [LARGE SCALE GENOMIC DNA]</scope>
    <source>
        <strain evidence="14">ATCC 21833 / DSM 2522 / FERM P-1141 / JCM 9156 / N-4</strain>
    </source>
</reference>
<evidence type="ECO:0000313" key="13">
    <source>
        <dbReference type="EMBL" id="ADU31291.1"/>
    </source>
</evidence>
<dbReference type="Proteomes" id="UP000001401">
    <property type="component" value="Chromosome"/>
</dbReference>
<evidence type="ECO:0000256" key="6">
    <source>
        <dbReference type="ARBA" id="ARBA00023125"/>
    </source>
</evidence>
<evidence type="ECO:0000256" key="3">
    <source>
        <dbReference type="ARBA" id="ARBA00022801"/>
    </source>
</evidence>
<protein>
    <recommendedName>
        <fullName evidence="9">DNA 3'-5' helicase</fullName>
        <ecNumber evidence="9">5.6.2.4</ecNumber>
    </recommendedName>
</protein>